<evidence type="ECO:0000256" key="3">
    <source>
        <dbReference type="ARBA" id="ARBA00023082"/>
    </source>
</evidence>
<dbReference type="InterPro" id="IPR013249">
    <property type="entry name" value="RNA_pol_sigma70_r4_t2"/>
</dbReference>
<dbReference type="InterPro" id="IPR039425">
    <property type="entry name" value="RNA_pol_sigma-70-like"/>
</dbReference>
<comment type="caution">
    <text evidence="7">The sequence shown here is derived from an EMBL/GenBank/DDBJ whole genome shotgun (WGS) entry which is preliminary data.</text>
</comment>
<dbReference type="Proteomes" id="UP001172083">
    <property type="component" value="Unassembled WGS sequence"/>
</dbReference>
<dbReference type="Pfam" id="PF08281">
    <property type="entry name" value="Sigma70_r4_2"/>
    <property type="match status" value="1"/>
</dbReference>
<keyword evidence="4" id="KW-0804">Transcription</keyword>
<dbReference type="InterPro" id="IPR014284">
    <property type="entry name" value="RNA_pol_sigma-70_dom"/>
</dbReference>
<accession>A0ABT8LA10</accession>
<evidence type="ECO:0000259" key="6">
    <source>
        <dbReference type="Pfam" id="PF08281"/>
    </source>
</evidence>
<dbReference type="PANTHER" id="PTHR43133:SF46">
    <property type="entry name" value="RNA POLYMERASE SIGMA-70 FACTOR ECF SUBFAMILY"/>
    <property type="match status" value="1"/>
</dbReference>
<sequence length="185" mass="21556">MVDESQIISGCIKGDRKAQEQLFINYSKRMMVISMRYTKGIQEAEDVLQEAFIKVFKHIKNFKQDSSLYYWIKKIVVNTALNSQRSKLYLYPMVDADSLKESSGIDCHLSDYALNDLLDLIQSLPTGCQVIFNLYAIEGYKHHEIAKMLDISEGTSKSQYARARSLLQEKIRKNEQMSYEKYQRK</sequence>
<dbReference type="SUPFAM" id="SSF88659">
    <property type="entry name" value="Sigma3 and sigma4 domains of RNA polymerase sigma factors"/>
    <property type="match status" value="1"/>
</dbReference>
<organism evidence="7 8">
    <name type="scientific">Agaribacillus aureus</name>
    <dbReference type="NCBI Taxonomy" id="3051825"/>
    <lineage>
        <taxon>Bacteria</taxon>
        <taxon>Pseudomonadati</taxon>
        <taxon>Bacteroidota</taxon>
        <taxon>Cytophagia</taxon>
        <taxon>Cytophagales</taxon>
        <taxon>Splendidivirgaceae</taxon>
        <taxon>Agaribacillus</taxon>
    </lineage>
</organism>
<keyword evidence="3" id="KW-0731">Sigma factor</keyword>
<dbReference type="SUPFAM" id="SSF88946">
    <property type="entry name" value="Sigma2 domain of RNA polymerase sigma factors"/>
    <property type="match status" value="1"/>
</dbReference>
<reference evidence="7" key="1">
    <citation type="submission" date="2023-06" db="EMBL/GenBank/DDBJ databases">
        <title>Genomic of Agaribacillus aureum.</title>
        <authorList>
            <person name="Wang G."/>
        </authorList>
    </citation>
    <scope>NUCLEOTIDE SEQUENCE</scope>
    <source>
        <strain evidence="7">BMA12</strain>
    </source>
</reference>
<dbReference type="InterPro" id="IPR013325">
    <property type="entry name" value="RNA_pol_sigma_r2"/>
</dbReference>
<dbReference type="InterPro" id="IPR036388">
    <property type="entry name" value="WH-like_DNA-bd_sf"/>
</dbReference>
<dbReference type="EMBL" id="JAUJEB010000004">
    <property type="protein sequence ID" value="MDN5214081.1"/>
    <property type="molecule type" value="Genomic_DNA"/>
</dbReference>
<dbReference type="Gene3D" id="1.10.1740.10">
    <property type="match status" value="1"/>
</dbReference>
<feature type="domain" description="RNA polymerase sigma factor 70 region 4 type 2" evidence="6">
    <location>
        <begin position="115"/>
        <end position="166"/>
    </location>
</feature>
<dbReference type="RefSeq" id="WP_346759418.1">
    <property type="nucleotide sequence ID" value="NZ_JAUJEB010000004.1"/>
</dbReference>
<protein>
    <submittedName>
        <fullName evidence="7">Sigma-70 family RNA polymerase sigma factor</fullName>
    </submittedName>
</protein>
<evidence type="ECO:0000313" key="7">
    <source>
        <dbReference type="EMBL" id="MDN5214081.1"/>
    </source>
</evidence>
<evidence type="ECO:0000256" key="2">
    <source>
        <dbReference type="ARBA" id="ARBA00023015"/>
    </source>
</evidence>
<name>A0ABT8LA10_9BACT</name>
<dbReference type="InterPro" id="IPR013324">
    <property type="entry name" value="RNA_pol_sigma_r3/r4-like"/>
</dbReference>
<dbReference type="PANTHER" id="PTHR43133">
    <property type="entry name" value="RNA POLYMERASE ECF-TYPE SIGMA FACTO"/>
    <property type="match status" value="1"/>
</dbReference>
<dbReference type="Pfam" id="PF04542">
    <property type="entry name" value="Sigma70_r2"/>
    <property type="match status" value="1"/>
</dbReference>
<evidence type="ECO:0000256" key="4">
    <source>
        <dbReference type="ARBA" id="ARBA00023163"/>
    </source>
</evidence>
<proteinExistence type="inferred from homology"/>
<feature type="domain" description="RNA polymerase sigma-70 region 2" evidence="5">
    <location>
        <begin position="26"/>
        <end position="86"/>
    </location>
</feature>
<evidence type="ECO:0000313" key="8">
    <source>
        <dbReference type="Proteomes" id="UP001172083"/>
    </source>
</evidence>
<comment type="similarity">
    <text evidence="1">Belongs to the sigma-70 factor family. ECF subfamily.</text>
</comment>
<dbReference type="InterPro" id="IPR007627">
    <property type="entry name" value="RNA_pol_sigma70_r2"/>
</dbReference>
<keyword evidence="2" id="KW-0805">Transcription regulation</keyword>
<evidence type="ECO:0000259" key="5">
    <source>
        <dbReference type="Pfam" id="PF04542"/>
    </source>
</evidence>
<keyword evidence="8" id="KW-1185">Reference proteome</keyword>
<dbReference type="Gene3D" id="1.10.10.10">
    <property type="entry name" value="Winged helix-like DNA-binding domain superfamily/Winged helix DNA-binding domain"/>
    <property type="match status" value="1"/>
</dbReference>
<dbReference type="NCBIfam" id="TIGR02937">
    <property type="entry name" value="sigma70-ECF"/>
    <property type="match status" value="1"/>
</dbReference>
<evidence type="ECO:0000256" key="1">
    <source>
        <dbReference type="ARBA" id="ARBA00010641"/>
    </source>
</evidence>
<gene>
    <name evidence="7" type="ORF">QQ020_18540</name>
</gene>